<dbReference type="AlphaFoldDB" id="A0A2H0DXN5"/>
<reference evidence="1 2" key="1">
    <citation type="submission" date="2017-09" db="EMBL/GenBank/DDBJ databases">
        <title>Depth-based differentiation of microbial function through sediment-hosted aquifers and enrichment of novel symbionts in the deep terrestrial subsurface.</title>
        <authorList>
            <person name="Probst A.J."/>
            <person name="Ladd B."/>
            <person name="Jarett J.K."/>
            <person name="Geller-Mcgrath D.E."/>
            <person name="Sieber C.M."/>
            <person name="Emerson J.B."/>
            <person name="Anantharaman K."/>
            <person name="Thomas B.C."/>
            <person name="Malmstrom R."/>
            <person name="Stieglmeier M."/>
            <person name="Klingl A."/>
            <person name="Woyke T."/>
            <person name="Ryan C.M."/>
            <person name="Banfield J.F."/>
        </authorList>
    </citation>
    <scope>NUCLEOTIDE SEQUENCE [LARGE SCALE GENOMIC DNA]</scope>
    <source>
        <strain evidence="1">CG22_combo_CG10-13_8_21_14_all_36_13</strain>
    </source>
</reference>
<evidence type="ECO:0000313" key="1">
    <source>
        <dbReference type="EMBL" id="PIP86933.1"/>
    </source>
</evidence>
<organism evidence="1 2">
    <name type="scientific">Candidatus Campbellbacteria bacterium CG22_combo_CG10-13_8_21_14_all_36_13</name>
    <dbReference type="NCBI Taxonomy" id="1974529"/>
    <lineage>
        <taxon>Bacteria</taxon>
        <taxon>Candidatus Campbelliibacteriota</taxon>
    </lineage>
</organism>
<dbReference type="Proteomes" id="UP000231143">
    <property type="component" value="Unassembled WGS sequence"/>
</dbReference>
<evidence type="ECO:0000313" key="2">
    <source>
        <dbReference type="Proteomes" id="UP000231143"/>
    </source>
</evidence>
<proteinExistence type="predicted"/>
<protein>
    <submittedName>
        <fullName evidence="1">Uncharacterized protein</fullName>
    </submittedName>
</protein>
<accession>A0A2H0DXN5</accession>
<gene>
    <name evidence="1" type="ORF">COW81_02990</name>
</gene>
<comment type="caution">
    <text evidence="1">The sequence shown here is derived from an EMBL/GenBank/DDBJ whole genome shotgun (WGS) entry which is preliminary data.</text>
</comment>
<sequence>MRGISVGDWVVFRSEDRNQLRALFCLSDRDEPFFVVDIINVYSSKIDFSLNGREKLSFEDAYETRIIVETLRGRRLRGAEDDQWLPVEYFELVKSFR</sequence>
<dbReference type="EMBL" id="PCTT01000039">
    <property type="protein sequence ID" value="PIP86933.1"/>
    <property type="molecule type" value="Genomic_DNA"/>
</dbReference>
<name>A0A2H0DXN5_9BACT</name>